<name>A0A1Z5RI92_SORBI</name>
<organism evidence="3 4">
    <name type="scientific">Sorghum bicolor</name>
    <name type="common">Sorghum</name>
    <name type="synonym">Sorghum vulgare</name>
    <dbReference type="NCBI Taxonomy" id="4558"/>
    <lineage>
        <taxon>Eukaryota</taxon>
        <taxon>Viridiplantae</taxon>
        <taxon>Streptophyta</taxon>
        <taxon>Embryophyta</taxon>
        <taxon>Tracheophyta</taxon>
        <taxon>Spermatophyta</taxon>
        <taxon>Magnoliopsida</taxon>
        <taxon>Liliopsida</taxon>
        <taxon>Poales</taxon>
        <taxon>Poaceae</taxon>
        <taxon>PACMAD clade</taxon>
        <taxon>Panicoideae</taxon>
        <taxon>Andropogonodae</taxon>
        <taxon>Andropogoneae</taxon>
        <taxon>Sorghinae</taxon>
        <taxon>Sorghum</taxon>
    </lineage>
</organism>
<dbReference type="AlphaFoldDB" id="A0A1Z5RI92"/>
<dbReference type="InParanoid" id="A0A1Z5RI92"/>
<protein>
    <submittedName>
        <fullName evidence="3">Uncharacterized protein</fullName>
    </submittedName>
</protein>
<evidence type="ECO:0000313" key="3">
    <source>
        <dbReference type="EMBL" id="OQU83387.1"/>
    </source>
</evidence>
<sequence length="153" mass="17088">MWEAKILTRLLTLARLLTQPHPLRPPPHHRGRCTLLFTDGFTSLEELRAWAAVLGRRPVGHTAHWRVCGGVEEAIGGGSEEPRTGTRSGQRPGPGQGQWWCWRVMTPPAGSPSASVSWRRRVFSSPMEQILERLRAFGKFIVASATYPLCLPQ</sequence>
<evidence type="ECO:0000256" key="1">
    <source>
        <dbReference type="SAM" id="MobiDB-lite"/>
    </source>
</evidence>
<reference evidence="4" key="2">
    <citation type="journal article" date="2018" name="Plant J.">
        <title>The Sorghum bicolor reference genome: improved assembly, gene annotations, a transcriptome atlas, and signatures of genome organization.</title>
        <authorList>
            <person name="McCormick R.F."/>
            <person name="Truong S.K."/>
            <person name="Sreedasyam A."/>
            <person name="Jenkins J."/>
            <person name="Shu S."/>
            <person name="Sims D."/>
            <person name="Kennedy M."/>
            <person name="Amirebrahimi M."/>
            <person name="Weers B.D."/>
            <person name="McKinley B."/>
            <person name="Mattison A."/>
            <person name="Morishige D.T."/>
            <person name="Grimwood J."/>
            <person name="Schmutz J."/>
            <person name="Mullet J.E."/>
        </authorList>
    </citation>
    <scope>NUCLEOTIDE SEQUENCE [LARGE SCALE GENOMIC DNA]</scope>
    <source>
        <strain evidence="4">cv. BTx623</strain>
    </source>
</reference>
<dbReference type="Gramene" id="OQU83387">
    <property type="protein sequence ID" value="OQU83387"/>
    <property type="gene ID" value="SORBI_3005G110505"/>
</dbReference>
<gene>
    <name evidence="3" type="ORF">SORBI_3005G110505</name>
</gene>
<feature type="signal peptide" evidence="2">
    <location>
        <begin position="1"/>
        <end position="18"/>
    </location>
</feature>
<evidence type="ECO:0000256" key="2">
    <source>
        <dbReference type="SAM" id="SignalP"/>
    </source>
</evidence>
<reference evidence="3 4" key="1">
    <citation type="journal article" date="2009" name="Nature">
        <title>The Sorghum bicolor genome and the diversification of grasses.</title>
        <authorList>
            <person name="Paterson A.H."/>
            <person name="Bowers J.E."/>
            <person name="Bruggmann R."/>
            <person name="Dubchak I."/>
            <person name="Grimwood J."/>
            <person name="Gundlach H."/>
            <person name="Haberer G."/>
            <person name="Hellsten U."/>
            <person name="Mitros T."/>
            <person name="Poliakov A."/>
            <person name="Schmutz J."/>
            <person name="Spannagl M."/>
            <person name="Tang H."/>
            <person name="Wang X."/>
            <person name="Wicker T."/>
            <person name="Bharti A.K."/>
            <person name="Chapman J."/>
            <person name="Feltus F.A."/>
            <person name="Gowik U."/>
            <person name="Grigoriev I.V."/>
            <person name="Lyons E."/>
            <person name="Maher C.A."/>
            <person name="Martis M."/>
            <person name="Narechania A."/>
            <person name="Otillar R.P."/>
            <person name="Penning B.W."/>
            <person name="Salamov A.A."/>
            <person name="Wang Y."/>
            <person name="Zhang L."/>
            <person name="Carpita N.C."/>
            <person name="Freeling M."/>
            <person name="Gingle A.R."/>
            <person name="Hash C.T."/>
            <person name="Keller B."/>
            <person name="Klein P."/>
            <person name="Kresovich S."/>
            <person name="McCann M.C."/>
            <person name="Ming R."/>
            <person name="Peterson D.G."/>
            <person name="Mehboob-ur-Rahman"/>
            <person name="Ware D."/>
            <person name="Westhoff P."/>
            <person name="Mayer K.F."/>
            <person name="Messing J."/>
            <person name="Rokhsar D.S."/>
        </authorList>
    </citation>
    <scope>NUCLEOTIDE SEQUENCE [LARGE SCALE GENOMIC DNA]</scope>
    <source>
        <strain evidence="4">cv. BTx623</strain>
    </source>
</reference>
<accession>A0A1Z5RI92</accession>
<evidence type="ECO:0000313" key="4">
    <source>
        <dbReference type="Proteomes" id="UP000000768"/>
    </source>
</evidence>
<dbReference type="EMBL" id="CM000764">
    <property type="protein sequence ID" value="OQU83387.1"/>
    <property type="molecule type" value="Genomic_DNA"/>
</dbReference>
<keyword evidence="2" id="KW-0732">Signal</keyword>
<dbReference type="Proteomes" id="UP000000768">
    <property type="component" value="Chromosome 5"/>
</dbReference>
<feature type="chain" id="PRO_5012441962" evidence="2">
    <location>
        <begin position="19"/>
        <end position="153"/>
    </location>
</feature>
<proteinExistence type="predicted"/>
<keyword evidence="4" id="KW-1185">Reference proteome</keyword>
<feature type="region of interest" description="Disordered" evidence="1">
    <location>
        <begin position="74"/>
        <end position="95"/>
    </location>
</feature>